<keyword evidence="3" id="KW-1185">Reference proteome</keyword>
<evidence type="ECO:0000313" key="2">
    <source>
        <dbReference type="EMBL" id="GHJ32589.1"/>
    </source>
</evidence>
<proteinExistence type="predicted"/>
<feature type="region of interest" description="Disordered" evidence="1">
    <location>
        <begin position="108"/>
        <end position="130"/>
    </location>
</feature>
<accession>A0ABQ3UAG8</accession>
<sequence>MPHRFPHRQLGRGRFILPNGAGPGTPLPPAGGGVPAQHRDRTRVPAPVTPEDLHRGALARPVAPRIPNLTVPDAQVNAVRRGHRAVALARPAHPYRFFCHGHEPDAAARAPGTTGKPVLCPPNGGPGTMA</sequence>
<feature type="compositionally biased region" description="Basic residues" evidence="1">
    <location>
        <begin position="1"/>
        <end position="11"/>
    </location>
</feature>
<organism evidence="2 3">
    <name type="scientific">Streptomyces hygroscopicus</name>
    <dbReference type="NCBI Taxonomy" id="1912"/>
    <lineage>
        <taxon>Bacteria</taxon>
        <taxon>Bacillati</taxon>
        <taxon>Actinomycetota</taxon>
        <taxon>Actinomycetes</taxon>
        <taxon>Kitasatosporales</taxon>
        <taxon>Streptomycetaceae</taxon>
        <taxon>Streptomyces</taxon>
        <taxon>Streptomyces violaceusniger group</taxon>
    </lineage>
</organism>
<gene>
    <name evidence="2" type="ORF">TPA0910_70220</name>
</gene>
<evidence type="ECO:0000256" key="1">
    <source>
        <dbReference type="SAM" id="MobiDB-lite"/>
    </source>
</evidence>
<protein>
    <submittedName>
        <fullName evidence="2">Uncharacterized protein</fullName>
    </submittedName>
</protein>
<reference evidence="2" key="1">
    <citation type="submission" date="2024-05" db="EMBL/GenBank/DDBJ databases">
        <title>Whole genome shotgun sequence of Streptomyces hygroscopicus NBRC 113678.</title>
        <authorList>
            <person name="Komaki H."/>
            <person name="Tamura T."/>
        </authorList>
    </citation>
    <scope>NUCLEOTIDE SEQUENCE</scope>
    <source>
        <strain evidence="2">N11-34</strain>
    </source>
</reference>
<name>A0ABQ3UAG8_STRHY</name>
<dbReference type="EMBL" id="BNEK01000005">
    <property type="protein sequence ID" value="GHJ32589.1"/>
    <property type="molecule type" value="Genomic_DNA"/>
</dbReference>
<feature type="region of interest" description="Disordered" evidence="1">
    <location>
        <begin position="1"/>
        <end position="55"/>
    </location>
</feature>
<evidence type="ECO:0000313" key="3">
    <source>
        <dbReference type="Proteomes" id="UP001054854"/>
    </source>
</evidence>
<dbReference type="Proteomes" id="UP001054854">
    <property type="component" value="Unassembled WGS sequence"/>
</dbReference>
<comment type="caution">
    <text evidence="2">The sequence shown here is derived from an EMBL/GenBank/DDBJ whole genome shotgun (WGS) entry which is preliminary data.</text>
</comment>